<feature type="signal peptide" evidence="7">
    <location>
        <begin position="1"/>
        <end position="25"/>
    </location>
</feature>
<keyword evidence="3 6" id="KW-1133">Transmembrane helix</keyword>
<evidence type="ECO:0000256" key="2">
    <source>
        <dbReference type="ARBA" id="ARBA00022692"/>
    </source>
</evidence>
<dbReference type="GeneTree" id="ENSGT00390000006791"/>
<dbReference type="CTD" id="560435"/>
<proteinExistence type="predicted"/>
<dbReference type="AlphaFoldDB" id="Z4YHV3"/>
<evidence type="ECO:0000256" key="1">
    <source>
        <dbReference type="ARBA" id="ARBA00004370"/>
    </source>
</evidence>
<dbReference type="ZFIN" id="ZDB-GENE-041210-130">
    <property type="gene designation" value="shisal1a"/>
</dbReference>
<dbReference type="Ensembl" id="ENSDART00000067035.5">
    <property type="protein sequence ID" value="ENSDARP00000067034.4"/>
    <property type="gene ID" value="ENSDARG00000045594.7"/>
</dbReference>
<dbReference type="GO" id="GO:0016020">
    <property type="term" value="C:membrane"/>
    <property type="evidence" value="ECO:0007669"/>
    <property type="project" value="UniProtKB-SubCell"/>
</dbReference>
<feature type="chain" id="PRO_5035034343" evidence="7 11">
    <location>
        <begin position="26"/>
        <end position="207"/>
    </location>
</feature>
<dbReference type="InterPro" id="IPR026910">
    <property type="entry name" value="Shisa"/>
</dbReference>
<evidence type="ECO:0000256" key="6">
    <source>
        <dbReference type="SAM" id="Phobius"/>
    </source>
</evidence>
<feature type="domain" description="Shisa N-terminal" evidence="8">
    <location>
        <begin position="30"/>
        <end position="77"/>
    </location>
</feature>
<reference evidence="11" key="6">
    <citation type="submission" date="2025-04" db="UniProtKB">
        <authorList>
            <consortium name="RefSeq"/>
        </authorList>
    </citation>
    <scope>IDENTIFICATION</scope>
    <source>
        <strain evidence="11">Tuebingen</strain>
    </source>
</reference>
<name>Z4YHV3_DANRE</name>
<reference evidence="9 10" key="1">
    <citation type="journal article" date="2013" name="Nature">
        <title>The zebrafish reference genome sequence and its relationship to the human genome.</title>
        <authorList>
            <consortium name="Genome Reference Consortium Zebrafish"/>
            <person name="Howe K."/>
            <person name="Clark M.D."/>
            <person name="Torroja C.F."/>
            <person name="Torrance J."/>
            <person name="Berthelot C."/>
            <person name="Muffato M."/>
            <person name="Collins J.E."/>
            <person name="Humphray S."/>
            <person name="McLaren K."/>
            <person name="Matthews L."/>
            <person name="McLaren S."/>
            <person name="Sealy I."/>
            <person name="Caccamo M."/>
            <person name="Churcher C."/>
            <person name="Scott C."/>
            <person name="Barrett J.C."/>
            <person name="Koch R."/>
            <person name="Rauch G.J."/>
            <person name="White S."/>
            <person name="Chow W."/>
            <person name="Kilian B."/>
            <person name="Quintais L.T."/>
            <person name="Guerra-Assuncao J.A."/>
            <person name="Zhou Y."/>
            <person name="Gu Y."/>
            <person name="Yen J."/>
            <person name="Vogel J.H."/>
            <person name="Eyre T."/>
            <person name="Redmond S."/>
            <person name="Banerjee R."/>
            <person name="Chi J."/>
            <person name="Fu B."/>
            <person name="Langley E."/>
            <person name="Maguire S.F."/>
            <person name="Laird G.K."/>
            <person name="Lloyd D."/>
            <person name="Kenyon E."/>
            <person name="Donaldson S."/>
            <person name="Sehra H."/>
            <person name="Almeida-King J."/>
            <person name="Loveland J."/>
            <person name="Trevanion S."/>
            <person name="Jones M."/>
            <person name="Quail M."/>
            <person name="Willey D."/>
            <person name="Hunt A."/>
            <person name="Burton J."/>
            <person name="Sims S."/>
            <person name="McLay K."/>
            <person name="Plumb B."/>
            <person name="Davis J."/>
            <person name="Clee C."/>
            <person name="Oliver K."/>
            <person name="Clark R."/>
            <person name="Riddle C."/>
            <person name="Elliot D."/>
            <person name="Eliott D."/>
            <person name="Threadgold G."/>
            <person name="Harden G."/>
            <person name="Ware D."/>
            <person name="Begum S."/>
            <person name="Mortimore B."/>
            <person name="Mortimer B."/>
            <person name="Kerry G."/>
            <person name="Heath P."/>
            <person name="Phillimore B."/>
            <person name="Tracey A."/>
            <person name="Corby N."/>
            <person name="Dunn M."/>
            <person name="Johnson C."/>
            <person name="Wood J."/>
            <person name="Clark S."/>
            <person name="Pelan S."/>
            <person name="Griffiths G."/>
            <person name="Smith M."/>
            <person name="Glithero R."/>
            <person name="Howden P."/>
            <person name="Barker N."/>
            <person name="Lloyd C."/>
            <person name="Stevens C."/>
            <person name="Harley J."/>
            <person name="Holt K."/>
            <person name="Panagiotidis G."/>
            <person name="Lovell J."/>
            <person name="Beasley H."/>
            <person name="Henderson C."/>
            <person name="Gordon D."/>
            <person name="Auger K."/>
            <person name="Wright D."/>
            <person name="Collins J."/>
            <person name="Raisen C."/>
            <person name="Dyer L."/>
            <person name="Leung K."/>
            <person name="Robertson L."/>
            <person name="Ambridge K."/>
            <person name="Leongamornlert D."/>
            <person name="McGuire S."/>
            <person name="Gilderthorp R."/>
            <person name="Griffiths C."/>
            <person name="Manthravadi D."/>
            <person name="Nichol S."/>
            <person name="Barker G."/>
            <person name="Whitehead S."/>
            <person name="Kay M."/>
            <person name="Brown J."/>
            <person name="Murnane C."/>
            <person name="Gray E."/>
            <person name="Humphries M."/>
            <person name="Sycamore N."/>
            <person name="Barker D."/>
            <person name="Saunders D."/>
            <person name="Wallis J."/>
            <person name="Babbage A."/>
            <person name="Hammond S."/>
            <person name="Mashreghi-Mohammadi M."/>
            <person name="Barr L."/>
            <person name="Martin S."/>
            <person name="Wray P."/>
            <person name="Ellington A."/>
            <person name="Matthews N."/>
            <person name="Ellwood M."/>
            <person name="Woodmansey R."/>
            <person name="Clark G."/>
            <person name="Cooper J."/>
            <person name="Cooper J."/>
            <person name="Tromans A."/>
            <person name="Grafham D."/>
            <person name="Skuce C."/>
            <person name="Pandian R."/>
            <person name="Andrews R."/>
            <person name="Harrison E."/>
            <person name="Kimberley A."/>
            <person name="Garnett J."/>
            <person name="Fosker N."/>
            <person name="Hall R."/>
            <person name="Garner P."/>
            <person name="Kelly D."/>
            <person name="Bird C."/>
            <person name="Palmer S."/>
            <person name="Gehring I."/>
            <person name="Berger A."/>
            <person name="Dooley C.M."/>
            <person name="Ersan-Urun Z."/>
            <person name="Eser C."/>
            <person name="Geiger H."/>
            <person name="Geisler M."/>
            <person name="Karotki L."/>
            <person name="Kirn A."/>
            <person name="Konantz J."/>
            <person name="Konantz M."/>
            <person name="Oberlander M."/>
            <person name="Rudolph-Geiger S."/>
            <person name="Teucke M."/>
            <person name="Lanz C."/>
            <person name="Raddatz G."/>
            <person name="Osoegawa K."/>
            <person name="Zhu B."/>
            <person name="Rapp A."/>
            <person name="Widaa S."/>
            <person name="Langford C."/>
            <person name="Yang F."/>
            <person name="Schuster S.C."/>
            <person name="Carter N.P."/>
            <person name="Harrow J."/>
            <person name="Ning Z."/>
            <person name="Herrero J."/>
            <person name="Searle S.M."/>
            <person name="Enright A."/>
            <person name="Geisler R."/>
            <person name="Plasterk R.H."/>
            <person name="Lee C."/>
            <person name="Westerfield M."/>
            <person name="de Jong P.J."/>
            <person name="Zon L.I."/>
            <person name="Postlethwait J.H."/>
            <person name="Nusslein-Volhard C."/>
            <person name="Hubbard T.J."/>
            <person name="Roest Crollius H."/>
            <person name="Rogers J."/>
            <person name="Stemple D.L."/>
        </authorList>
    </citation>
    <scope>NUCLEOTIDE SEQUENCE [LARGE SCALE GENOMIC DNA]</scope>
    <source>
        <strain evidence="9">Tuebingen</strain>
    </source>
</reference>
<dbReference type="InterPro" id="IPR053891">
    <property type="entry name" value="Shisa_N"/>
</dbReference>
<feature type="transmembrane region" description="Helical" evidence="6">
    <location>
        <begin position="96"/>
        <end position="119"/>
    </location>
</feature>
<evidence type="ECO:0000256" key="3">
    <source>
        <dbReference type="ARBA" id="ARBA00022989"/>
    </source>
</evidence>
<dbReference type="Bgee" id="ENSDARG00000045594">
    <property type="expression patterns" value="Expressed in retina and 10 other cell types or tissues"/>
</dbReference>
<evidence type="ECO:0000313" key="11">
    <source>
        <dbReference type="RefSeq" id="NP_001025312.1"/>
    </source>
</evidence>
<dbReference type="RefSeq" id="NP_001025312.1">
    <property type="nucleotide sequence ID" value="NM_001030141.1"/>
</dbReference>
<evidence type="ECO:0000313" key="10">
    <source>
        <dbReference type="Proteomes" id="UP000000437"/>
    </source>
</evidence>
<reference evidence="9" key="2">
    <citation type="submission" date="2014-04" db="UniProtKB">
        <authorList>
            <consortium name="Ensembl"/>
        </authorList>
    </citation>
    <scope>IDENTIFICATION</scope>
    <source>
        <strain evidence="9">Tuebingen</strain>
    </source>
</reference>
<gene>
    <name evidence="9 11 12" type="primary">shisal1a</name>
    <name evidence="11" type="synonym">si:dkey-14k9.2</name>
    <name evidence="11" type="synonym">zgc:136242</name>
</gene>
<accession>A0A8M1N788</accession>
<organism evidence="9">
    <name type="scientific">Danio rerio</name>
    <name type="common">Zebrafish</name>
    <name type="synonym">Brachydanio rerio</name>
    <dbReference type="NCBI Taxonomy" id="7955"/>
    <lineage>
        <taxon>Eukaryota</taxon>
        <taxon>Metazoa</taxon>
        <taxon>Chordata</taxon>
        <taxon>Craniata</taxon>
        <taxon>Vertebrata</taxon>
        <taxon>Euteleostomi</taxon>
        <taxon>Actinopterygii</taxon>
        <taxon>Neopterygii</taxon>
        <taxon>Teleostei</taxon>
        <taxon>Ostariophysi</taxon>
        <taxon>Cypriniformes</taxon>
        <taxon>Danionidae</taxon>
        <taxon>Danioninae</taxon>
        <taxon>Danio</taxon>
    </lineage>
</organism>
<dbReference type="OMA" id="ICRVYLA"/>
<keyword evidence="7 11" id="KW-0732">Signal</keyword>
<dbReference type="Proteomes" id="UP000000437">
    <property type="component" value="Chromosome 4"/>
</dbReference>
<keyword evidence="10" id="KW-1185">Reference proteome</keyword>
<feature type="compositionally biased region" description="Basic residues" evidence="5">
    <location>
        <begin position="175"/>
        <end position="188"/>
    </location>
</feature>
<protein>
    <submittedName>
        <fullName evidence="9 11">Protein shisa-like-1a</fullName>
    </submittedName>
</protein>
<sequence>MIMNGRWSFNTLAIIFILLSTAALSAHFRVCEPYSDHKGRYHFGFHCPRLSDNKTYIFCCHHNNTAFKYCCNETEFQSVMQLNLTANSDSFAHNNYTALIGVWIYGFFVMVLLALDFLYYSAMNYELCRVYLEKWGLGGRWLKQARSQWHSTVQEGELNTGPGLSQQQQQQQQLHLHHHHHHHHPRHSLRGDTQSPTLLSFQTSTAW</sequence>
<dbReference type="PANTHER" id="PTHR31395:SF11">
    <property type="entry name" value="PROTEIN SHISA-LIKE-1"/>
    <property type="match status" value="1"/>
</dbReference>
<keyword evidence="2 6" id="KW-0812">Transmembrane</keyword>
<reference evidence="11" key="3">
    <citation type="journal article" date="2015" name="Nat. Commun.">
        <title>RFX transcription factors are essential for hearing in mice.</title>
        <authorList>
            <person name="Elkon R."/>
            <person name="Milon B."/>
            <person name="Morrison L."/>
            <person name="Shah M."/>
            <person name="Vijayakumar S."/>
            <person name="Racherla M."/>
            <person name="Leitch C.C."/>
            <person name="Silipino L."/>
            <person name="Hadi S."/>
            <person name="Weiss-Gayet M."/>
            <person name="Barras E."/>
            <person name="Schmid C.D."/>
            <person name="Ait-Lounis A."/>
            <person name="Barnes A."/>
            <person name="Song Y."/>
            <person name="Eisenman D.J."/>
            <person name="Eliyahu E."/>
            <person name="Frolenkov G.I."/>
            <person name="Strome S.E."/>
            <person name="Durand B."/>
            <person name="Zaghloul N.A."/>
            <person name="Jones S.M."/>
            <person name="Reith W."/>
            <person name="Hertzano R."/>
        </authorList>
    </citation>
    <scope>NUCLEOTIDE SEQUENCE</scope>
    <source>
        <strain evidence="11">Tuebingen</strain>
    </source>
</reference>
<accession>Z4YHV3</accession>
<dbReference type="GeneID" id="560435"/>
<evidence type="ECO:0000256" key="4">
    <source>
        <dbReference type="ARBA" id="ARBA00023136"/>
    </source>
</evidence>
<reference evidence="11" key="5">
    <citation type="journal article" date="2023" name="Curr. Biol.">
        <title>CSF-contacting neurons respond to Streptococcus pneumoniae and promote host survival during central nervous system infection.</title>
        <authorList>
            <person name="Prendergast A.E."/>
            <person name="Jim K.K."/>
            <person name="Marnas H."/>
            <person name="Desban L."/>
            <person name="Quan F.B."/>
            <person name="Djenoune L."/>
            <person name="Laghi V."/>
            <person name="Hocquemiller A."/>
            <person name="Lunsford E.T."/>
            <person name="Roussel J."/>
            <person name="Keiser L."/>
            <person name="Lejeune F.X."/>
            <person name="Dhanasekar M."/>
            <person name="Bardet P.L."/>
            <person name="Levraud J.P."/>
            <person name="van de Beek D."/>
            <person name="Vandenbroucke-Grauls C.M.J.E."/>
            <person name="Wyart C."/>
        </authorList>
    </citation>
    <scope>NUCLEOTIDE SEQUENCE</scope>
    <source>
        <strain evidence="11">Tuebingen</strain>
    </source>
</reference>
<dbReference type="PANTHER" id="PTHR31395">
    <property type="entry name" value="SHISA"/>
    <property type="match status" value="1"/>
</dbReference>
<evidence type="ECO:0000313" key="9">
    <source>
        <dbReference type="Ensembl" id="ENSDARP00000067034"/>
    </source>
</evidence>
<evidence type="ECO:0000259" key="8">
    <source>
        <dbReference type="Pfam" id="PF13908"/>
    </source>
</evidence>
<dbReference type="EMBL" id="BX649347">
    <property type="status" value="NOT_ANNOTATED_CDS"/>
    <property type="molecule type" value="Genomic_DNA"/>
</dbReference>
<comment type="subcellular location">
    <subcellularLocation>
        <location evidence="1">Membrane</location>
    </subcellularLocation>
</comment>
<reference evidence="11" key="4">
    <citation type="journal article" date="2016" name="BMC Genomics">
        <title>Gene evolution and gene expression after whole genome duplication in fish: the PhyloFish database.</title>
        <authorList>
            <person name="Pasquier J."/>
            <person name="Cabau C."/>
            <person name="Nguyen T."/>
            <person name="Jouanno E."/>
            <person name="Severac D."/>
            <person name="Braasch I."/>
            <person name="Journot L."/>
            <person name="Pontarotti P."/>
            <person name="Klopp C."/>
            <person name="Postlethwait J.H."/>
            <person name="Guiguen Y."/>
            <person name="Bobe J."/>
        </authorList>
    </citation>
    <scope>NUCLEOTIDE SEQUENCE</scope>
    <source>
        <strain evidence="11">Tuebingen</strain>
    </source>
</reference>
<keyword evidence="4 6" id="KW-0472">Membrane</keyword>
<dbReference type="Pfam" id="PF13908">
    <property type="entry name" value="Shisa_N"/>
    <property type="match status" value="1"/>
</dbReference>
<evidence type="ECO:0000313" key="12">
    <source>
        <dbReference type="ZFIN" id="ZDB-GENE-041210-130"/>
    </source>
</evidence>
<evidence type="ECO:0000256" key="7">
    <source>
        <dbReference type="SAM" id="SignalP"/>
    </source>
</evidence>
<dbReference type="KEGG" id="dre:560435"/>
<dbReference type="OrthoDB" id="9941515at2759"/>
<feature type="region of interest" description="Disordered" evidence="5">
    <location>
        <begin position="157"/>
        <end position="195"/>
    </location>
</feature>
<evidence type="ECO:0000256" key="5">
    <source>
        <dbReference type="SAM" id="MobiDB-lite"/>
    </source>
</evidence>
<dbReference type="AGR" id="ZFIN:ZDB-GENE-041210-130"/>